<proteinExistence type="predicted"/>
<evidence type="ECO:0000313" key="4">
    <source>
        <dbReference type="RefSeq" id="XP_022155859.1"/>
    </source>
</evidence>
<dbReference type="Pfam" id="PF07727">
    <property type="entry name" value="RVT_2"/>
    <property type="match status" value="1"/>
</dbReference>
<dbReference type="InterPro" id="IPR013103">
    <property type="entry name" value="RVT_2"/>
</dbReference>
<dbReference type="Proteomes" id="UP000504603">
    <property type="component" value="Unplaced"/>
</dbReference>
<dbReference type="AlphaFoldDB" id="A0A6J1DNK9"/>
<dbReference type="PANTHER" id="PTHR11439:SF498">
    <property type="entry name" value="DNAK FAMILY PROTEIN"/>
    <property type="match status" value="1"/>
</dbReference>
<evidence type="ECO:0000313" key="5">
    <source>
        <dbReference type="RefSeq" id="XP_022155860.1"/>
    </source>
</evidence>
<protein>
    <submittedName>
        <fullName evidence="4 5">Uncharacterized protein LOC111022877 isoform X1</fullName>
    </submittedName>
</protein>
<dbReference type="RefSeq" id="XP_022155859.1">
    <property type="nucleotide sequence ID" value="XM_022300167.1"/>
</dbReference>
<dbReference type="RefSeq" id="XP_022155860.1">
    <property type="nucleotide sequence ID" value="XM_022300168.1"/>
</dbReference>
<dbReference type="InterPro" id="IPR043502">
    <property type="entry name" value="DNA/RNA_pol_sf"/>
</dbReference>
<dbReference type="PANTHER" id="PTHR11439">
    <property type="entry name" value="GAG-POL-RELATED RETROTRANSPOSON"/>
    <property type="match status" value="1"/>
</dbReference>
<evidence type="ECO:0000256" key="1">
    <source>
        <dbReference type="SAM" id="Phobius"/>
    </source>
</evidence>
<organism evidence="3 5">
    <name type="scientific">Momordica charantia</name>
    <name type="common">Bitter gourd</name>
    <name type="synonym">Balsam pear</name>
    <dbReference type="NCBI Taxonomy" id="3673"/>
    <lineage>
        <taxon>Eukaryota</taxon>
        <taxon>Viridiplantae</taxon>
        <taxon>Streptophyta</taxon>
        <taxon>Embryophyta</taxon>
        <taxon>Tracheophyta</taxon>
        <taxon>Spermatophyta</taxon>
        <taxon>Magnoliopsida</taxon>
        <taxon>eudicotyledons</taxon>
        <taxon>Gunneridae</taxon>
        <taxon>Pentapetalae</taxon>
        <taxon>rosids</taxon>
        <taxon>fabids</taxon>
        <taxon>Cucurbitales</taxon>
        <taxon>Cucurbitaceae</taxon>
        <taxon>Momordiceae</taxon>
        <taxon>Momordica</taxon>
    </lineage>
</organism>
<dbReference type="CDD" id="cd09272">
    <property type="entry name" value="RNase_HI_RT_Ty1"/>
    <property type="match status" value="1"/>
</dbReference>
<dbReference type="SUPFAM" id="SSF56672">
    <property type="entry name" value="DNA/RNA polymerases"/>
    <property type="match status" value="1"/>
</dbReference>
<dbReference type="KEGG" id="mcha:111022877"/>
<name>A0A6J1DNK9_MOMCH</name>
<evidence type="ECO:0000259" key="2">
    <source>
        <dbReference type="Pfam" id="PF07727"/>
    </source>
</evidence>
<feature type="transmembrane region" description="Helical" evidence="1">
    <location>
        <begin position="318"/>
        <end position="338"/>
    </location>
</feature>
<reference evidence="4 5" key="1">
    <citation type="submission" date="2025-04" db="UniProtKB">
        <authorList>
            <consortium name="RefSeq"/>
        </authorList>
    </citation>
    <scope>IDENTIFICATION</scope>
    <source>
        <strain evidence="4 5">OHB3-1</strain>
    </source>
</reference>
<keyword evidence="1" id="KW-1133">Transmembrane helix</keyword>
<dbReference type="GeneID" id="111022877"/>
<feature type="domain" description="Reverse transcriptase Ty1/copia-type" evidence="2">
    <location>
        <begin position="47"/>
        <end position="157"/>
    </location>
</feature>
<keyword evidence="1" id="KW-0472">Membrane</keyword>
<keyword evidence="3" id="KW-1185">Reference proteome</keyword>
<feature type="transmembrane region" description="Helical" evidence="1">
    <location>
        <begin position="21"/>
        <end position="45"/>
    </location>
</feature>
<keyword evidence="1" id="KW-0812">Transmembrane</keyword>
<sequence>MLTTHSSMVTYSRRCTWTCLLVINIMWLLLRGSVSCAFSTSLYIRFDKFSDAILLLGFKQTKSDYSLFIQGSGASFVALLVCVDDIIVTSASSSLIDSLKVHLNNVFKLKDLGPLRYFLGLELTRSSTRIFLSQRHYALQLIEDTGFLATKPCPLPMDPNIKLSASDGKLLDDPSVYRRLIGRLLYLTISRPDITFTVHKLSQFMAAPHTTHLAAVHSLIRYLKGCPGQEILLNPTKSFQLRAFADADWGSCFDSRKSTTGFCIFLGDSLVSWKAKKQSTIFRSSTEAEYRALAATVSEIVWISHLLTALQILVPLRLFYFVIIKLQFILLLTLSYIFHEQTRHIELDCHFVRDKVLDDMVKLLPIRIDMQIFLQTLFLVNLYTCFYPRWVLLIPYSHLEGEY</sequence>
<dbReference type="OrthoDB" id="1688190at2759"/>
<accession>A0A6J1DNK9</accession>
<evidence type="ECO:0000313" key="3">
    <source>
        <dbReference type="Proteomes" id="UP000504603"/>
    </source>
</evidence>
<gene>
    <name evidence="4 5" type="primary">LOC111022877</name>
</gene>
<feature type="transmembrane region" description="Helical" evidence="1">
    <location>
        <begin position="372"/>
        <end position="390"/>
    </location>
</feature>